<proteinExistence type="predicted"/>
<keyword evidence="2" id="KW-1185">Reference proteome</keyword>
<sequence>MEVRIISKEIIKPSSPTPHHRKTHKLNLKDQSHFNVYFPLLLFYDSGVDKRDTKISENLKRSLSETLTHYCPFAGRVKDDFSVDCDDSGAIFVEAHVAIQMYEVLQTPEIDILERLLPFNPNQKVSADVNLAVQLNYFDCGGLGICVCFSHVVADATAAAHFVKNWSEVACGCSDIEDVIFDSTSLFPPHELTRSIFSKLAERCPPIEFVIKKFVFDGNKIAALREEIKSIGSSFRPTRFEAVAALIWAAMIPIVRENNESVLEAVIPVNLRKRMNPPLPQEVIGNIFHSQMTNYMDQEIDLDSLARNIHETIKMVNDDYVRKVYADGAYVNELKQITEDIATSKARLFGLSGWGGLPFYQTDFGWGKPRWVTTAMRINDLALQIETPDGKGIEVLVSLPHKDMAKFQQDVGILTYASFNPAL</sequence>
<reference evidence="1 2" key="1">
    <citation type="journal article" date="2023" name="Science">
        <title>Complex scaffold remodeling in plant triterpene biosynthesis.</title>
        <authorList>
            <person name="De La Pena R."/>
            <person name="Hodgson H."/>
            <person name="Liu J.C."/>
            <person name="Stephenson M.J."/>
            <person name="Martin A.C."/>
            <person name="Owen C."/>
            <person name="Harkess A."/>
            <person name="Leebens-Mack J."/>
            <person name="Jimenez L.E."/>
            <person name="Osbourn A."/>
            <person name="Sattely E.S."/>
        </authorList>
    </citation>
    <scope>NUCLEOTIDE SEQUENCE [LARGE SCALE GENOMIC DNA]</scope>
    <source>
        <strain evidence="2">cv. JPN11</strain>
        <tissue evidence="1">Leaf</tissue>
    </source>
</reference>
<evidence type="ECO:0000313" key="1">
    <source>
        <dbReference type="EMBL" id="KAJ4715371.1"/>
    </source>
</evidence>
<dbReference type="Proteomes" id="UP001164539">
    <property type="component" value="Chromosome 7"/>
</dbReference>
<name>A0ACC1XV37_MELAZ</name>
<comment type="caution">
    <text evidence="1">The sequence shown here is derived from an EMBL/GenBank/DDBJ whole genome shotgun (WGS) entry which is preliminary data.</text>
</comment>
<accession>A0ACC1XV37</accession>
<protein>
    <submittedName>
        <fullName evidence="1">Transferase</fullName>
    </submittedName>
</protein>
<gene>
    <name evidence="1" type="ORF">OWV82_013737</name>
</gene>
<evidence type="ECO:0000313" key="2">
    <source>
        <dbReference type="Proteomes" id="UP001164539"/>
    </source>
</evidence>
<keyword evidence="1" id="KW-0808">Transferase</keyword>
<dbReference type="EMBL" id="CM051400">
    <property type="protein sequence ID" value="KAJ4715371.1"/>
    <property type="molecule type" value="Genomic_DNA"/>
</dbReference>
<organism evidence="1 2">
    <name type="scientific">Melia azedarach</name>
    <name type="common">Chinaberry tree</name>
    <dbReference type="NCBI Taxonomy" id="155640"/>
    <lineage>
        <taxon>Eukaryota</taxon>
        <taxon>Viridiplantae</taxon>
        <taxon>Streptophyta</taxon>
        <taxon>Embryophyta</taxon>
        <taxon>Tracheophyta</taxon>
        <taxon>Spermatophyta</taxon>
        <taxon>Magnoliopsida</taxon>
        <taxon>eudicotyledons</taxon>
        <taxon>Gunneridae</taxon>
        <taxon>Pentapetalae</taxon>
        <taxon>rosids</taxon>
        <taxon>malvids</taxon>
        <taxon>Sapindales</taxon>
        <taxon>Meliaceae</taxon>
        <taxon>Melia</taxon>
    </lineage>
</organism>